<dbReference type="InterPro" id="IPR052738">
    <property type="entry name" value="ABC-Tungstate_binding"/>
</dbReference>
<dbReference type="InterPro" id="IPR024370">
    <property type="entry name" value="PBP_domain"/>
</dbReference>
<gene>
    <name evidence="2" type="ORF">SAMN03080606_02695</name>
</gene>
<dbReference type="Gene3D" id="3.40.190.10">
    <property type="entry name" value="Periplasmic binding protein-like II"/>
    <property type="match status" value="2"/>
</dbReference>
<dbReference type="Proteomes" id="UP000198636">
    <property type="component" value="Unassembled WGS sequence"/>
</dbReference>
<dbReference type="OrthoDB" id="186379at2"/>
<proteinExistence type="predicted"/>
<name>A0A1G5J7D2_9FIRM</name>
<dbReference type="EMBL" id="FMUS01000018">
    <property type="protein sequence ID" value="SCY84283.1"/>
    <property type="molecule type" value="Genomic_DNA"/>
</dbReference>
<dbReference type="STRING" id="1120976.SAMN03080606_02695"/>
<dbReference type="PANTHER" id="PTHR37945">
    <property type="entry name" value="EXTRACELLULAR TUNGSTATE BINDING PROTEIN"/>
    <property type="match status" value="1"/>
</dbReference>
<dbReference type="Pfam" id="PF12849">
    <property type="entry name" value="PBP_like_2"/>
    <property type="match status" value="1"/>
</dbReference>
<reference evidence="2 3" key="1">
    <citation type="submission" date="2016-10" db="EMBL/GenBank/DDBJ databases">
        <authorList>
            <person name="de Groot N.N."/>
        </authorList>
    </citation>
    <scope>NUCLEOTIDE SEQUENCE [LARGE SCALE GENOMIC DNA]</scope>
    <source>
        <strain evidence="2 3">DSM 18978</strain>
    </source>
</reference>
<dbReference type="AlphaFoldDB" id="A0A1G5J7D2"/>
<feature type="domain" description="PBP" evidence="1">
    <location>
        <begin position="36"/>
        <end position="263"/>
    </location>
</feature>
<organism evidence="2 3">
    <name type="scientific">Alkaliphilus peptidifermentans DSM 18978</name>
    <dbReference type="NCBI Taxonomy" id="1120976"/>
    <lineage>
        <taxon>Bacteria</taxon>
        <taxon>Bacillati</taxon>
        <taxon>Bacillota</taxon>
        <taxon>Clostridia</taxon>
        <taxon>Peptostreptococcales</taxon>
        <taxon>Natronincolaceae</taxon>
        <taxon>Alkaliphilus</taxon>
    </lineage>
</organism>
<keyword evidence="3" id="KW-1185">Reference proteome</keyword>
<accession>A0A1G5J7D2</accession>
<dbReference type="SUPFAM" id="SSF53850">
    <property type="entry name" value="Periplasmic binding protein-like II"/>
    <property type="match status" value="1"/>
</dbReference>
<sequence length="288" mass="32120">MKKYKYPIIIIVFLILLAYALMKTVNSQISTAEEVANGANTVMLATTTSTENSGLIDFLIPYIQEDTGVDVKVISVGTGQALKLGETGEVDILLVHSKAAEEVFVSDGHGIDRFDVMYNDFVLIGPKSDFIDIRNQAKGDILKALHLIYETQTTFLSRGDDSGTHKAELTFWRDLNLVPKGNWYLSTGQGMGQIILMTDELQGYALVDRGTFLTLRDKTDLEIIIEGDSRLYNQYGIIAVNPEKHNKINNFDGQQIIDWILSEKGQQLIGEFGIDEYGESIFIPNAKR</sequence>
<evidence type="ECO:0000313" key="3">
    <source>
        <dbReference type="Proteomes" id="UP000198636"/>
    </source>
</evidence>
<evidence type="ECO:0000313" key="2">
    <source>
        <dbReference type="EMBL" id="SCY84283.1"/>
    </source>
</evidence>
<dbReference type="PANTHER" id="PTHR37945:SF1">
    <property type="entry name" value="EXTRACELLULAR TUNGSTATE BINDING PROTEIN"/>
    <property type="match status" value="1"/>
</dbReference>
<dbReference type="RefSeq" id="WP_091544357.1">
    <property type="nucleotide sequence ID" value="NZ_FMUS01000018.1"/>
</dbReference>
<evidence type="ECO:0000259" key="1">
    <source>
        <dbReference type="Pfam" id="PF12849"/>
    </source>
</evidence>
<protein>
    <submittedName>
        <fullName evidence="2">Tungstate transport system substrate-binding protein</fullName>
    </submittedName>
</protein>